<proteinExistence type="predicted"/>
<dbReference type="GO" id="GO:0006260">
    <property type="term" value="P:DNA replication"/>
    <property type="evidence" value="ECO:0007669"/>
    <property type="project" value="TreeGrafter"/>
</dbReference>
<dbReference type="Proteomes" id="UP000294321">
    <property type="component" value="Chromosome"/>
</dbReference>
<dbReference type="GO" id="GO:0005524">
    <property type="term" value="F:ATP binding"/>
    <property type="evidence" value="ECO:0007669"/>
    <property type="project" value="InterPro"/>
</dbReference>
<dbReference type="PANTHER" id="PTHR30050:SF8">
    <property type="entry name" value="PRIMOSOMAL PROTEIN DNAI"/>
    <property type="match status" value="1"/>
</dbReference>
<dbReference type="CDD" id="cd00009">
    <property type="entry name" value="AAA"/>
    <property type="match status" value="1"/>
</dbReference>
<dbReference type="AlphaFoldDB" id="A0A4P6ZLN1"/>
<organism evidence="3 4">
    <name type="scientific">Acetilactobacillus jinshanensis</name>
    <dbReference type="NCBI Taxonomy" id="1720083"/>
    <lineage>
        <taxon>Bacteria</taxon>
        <taxon>Bacillati</taxon>
        <taxon>Bacillota</taxon>
        <taxon>Bacilli</taxon>
        <taxon>Lactobacillales</taxon>
        <taxon>Lactobacillaceae</taxon>
        <taxon>Acetilactobacillus</taxon>
    </lineage>
</organism>
<protein>
    <submittedName>
        <fullName evidence="3">Primosomal protein DnaI</fullName>
    </submittedName>
</protein>
<dbReference type="SUPFAM" id="SSF52540">
    <property type="entry name" value="P-loop containing nucleoside triphosphate hydrolases"/>
    <property type="match status" value="1"/>
</dbReference>
<gene>
    <name evidence="3" type="primary">dnaI</name>
    <name evidence="3" type="ORF">ELX58_05930</name>
</gene>
<dbReference type="InterPro" id="IPR009928">
    <property type="entry name" value="DnaI_N"/>
</dbReference>
<reference evidence="4" key="1">
    <citation type="submission" date="2018-12" db="EMBL/GenBank/DDBJ databases">
        <title>A new species of lactobacillus.</title>
        <authorList>
            <person name="Jian Y."/>
            <person name="Xin L."/>
            <person name="Hong Z.J."/>
            <person name="Ming L.Z."/>
            <person name="Hong X.Z."/>
        </authorList>
    </citation>
    <scope>NUCLEOTIDE SEQUENCE [LARGE SCALE GENOMIC DNA]</scope>
    <source>
        <strain evidence="4">HSLZ-75</strain>
    </source>
</reference>
<dbReference type="Gene3D" id="3.40.50.300">
    <property type="entry name" value="P-loop containing nucleotide triphosphate hydrolases"/>
    <property type="match status" value="1"/>
</dbReference>
<dbReference type="KEGG" id="lji:ELX58_05930"/>
<dbReference type="InterPro" id="IPR027417">
    <property type="entry name" value="P-loop_NTPase"/>
</dbReference>
<dbReference type="OrthoDB" id="61127at2"/>
<dbReference type="PANTHER" id="PTHR30050">
    <property type="entry name" value="CHROMOSOMAL REPLICATION INITIATOR PROTEIN DNAA"/>
    <property type="match status" value="1"/>
</dbReference>
<keyword evidence="4" id="KW-1185">Reference proteome</keyword>
<dbReference type="Pfam" id="PF00308">
    <property type="entry name" value="Bac_DnaA"/>
    <property type="match status" value="1"/>
</dbReference>
<dbReference type="RefSeq" id="WP_133442232.1">
    <property type="nucleotide sequence ID" value="NZ_CP034726.1"/>
</dbReference>
<feature type="domain" description="Primosomal DnaI N-terminal" evidence="2">
    <location>
        <begin position="1"/>
        <end position="96"/>
    </location>
</feature>
<sequence length="317" mass="36411">MKNVHNGMKRTLDLIMKEHHLLPYRQIMHQVYNDPDVKAFIHKYRSEMSQDNLVRSAPKLHEYVQEKNKLKNGQQGLMPGYVPHLVLNDHSISIAYQPTEHTAEVKRQQALRDRVHSVALPKQDQNASLTNFDSQSDSSRSTILEAAINFVGQYENNPNKYHKGLYIYGPLGVGKTFLLAAIANKLAKDGYESALVHFPTFAVEMKASISDNSTARKIRSIEQAPVLMLDDIGANVMSSWIRDDIFSVILEYRMQNEMPTFFSSNFSMNDFAKTRLSYDTRGDEDPLNAKRIMERIRFLANEYQMLGQNRRNPSQNN</sequence>
<feature type="domain" description="Chromosomal replication initiator protein DnaA ATPAse" evidence="1">
    <location>
        <begin position="152"/>
        <end position="250"/>
    </location>
</feature>
<dbReference type="EMBL" id="CP034726">
    <property type="protein sequence ID" value="QBP18674.1"/>
    <property type="molecule type" value="Genomic_DNA"/>
</dbReference>
<name>A0A4P6ZLN1_9LACO</name>
<evidence type="ECO:0000313" key="4">
    <source>
        <dbReference type="Proteomes" id="UP000294321"/>
    </source>
</evidence>
<accession>A0A4P6ZLN1</accession>
<dbReference type="Pfam" id="PF07319">
    <property type="entry name" value="DnaI_N"/>
    <property type="match status" value="1"/>
</dbReference>
<dbReference type="NCBIfam" id="NF006505">
    <property type="entry name" value="PRK08939.1"/>
    <property type="match status" value="1"/>
</dbReference>
<evidence type="ECO:0000259" key="1">
    <source>
        <dbReference type="Pfam" id="PF00308"/>
    </source>
</evidence>
<evidence type="ECO:0000313" key="3">
    <source>
        <dbReference type="EMBL" id="QBP18674.1"/>
    </source>
</evidence>
<evidence type="ECO:0000259" key="2">
    <source>
        <dbReference type="Pfam" id="PF07319"/>
    </source>
</evidence>
<dbReference type="InterPro" id="IPR013317">
    <property type="entry name" value="DnaA_dom"/>
</dbReference>